<protein>
    <submittedName>
        <fullName evidence="2">Uncharacterized protein</fullName>
    </submittedName>
</protein>
<feature type="compositionally biased region" description="Basic and acidic residues" evidence="1">
    <location>
        <begin position="164"/>
        <end position="181"/>
    </location>
</feature>
<proteinExistence type="predicted"/>
<feature type="compositionally biased region" description="Low complexity" evidence="1">
    <location>
        <begin position="1"/>
        <end position="13"/>
    </location>
</feature>
<dbReference type="AlphaFoldDB" id="A0A6C0I0X5"/>
<dbReference type="EMBL" id="MN740057">
    <property type="protein sequence ID" value="QHT86055.1"/>
    <property type="molecule type" value="Genomic_DNA"/>
</dbReference>
<organism evidence="2">
    <name type="scientific">viral metagenome</name>
    <dbReference type="NCBI Taxonomy" id="1070528"/>
    <lineage>
        <taxon>unclassified sequences</taxon>
        <taxon>metagenomes</taxon>
        <taxon>organismal metagenomes</taxon>
    </lineage>
</organism>
<feature type="region of interest" description="Disordered" evidence="1">
    <location>
        <begin position="160"/>
        <end position="181"/>
    </location>
</feature>
<evidence type="ECO:0000256" key="1">
    <source>
        <dbReference type="SAM" id="MobiDB-lite"/>
    </source>
</evidence>
<sequence>MFTTTQNQTQNPTDVKDDNTAKNTSVLQSVKYKSIIQKDDKNISNEIQYSNIDSILEKEKQHNKTEAWNKLDKTAKLQKLHSFAEKYGKDHNIPIKEIKTLKLFFNDCLDKNKLQKTKDVVYDKEKSIITQIPALTLNANTKAYTLKNIDAKRISTIKSLTPHRNSEKKNEDENDKIEEKN</sequence>
<feature type="region of interest" description="Disordered" evidence="1">
    <location>
        <begin position="1"/>
        <end position="22"/>
    </location>
</feature>
<reference evidence="2" key="1">
    <citation type="journal article" date="2020" name="Nature">
        <title>Giant virus diversity and host interactions through global metagenomics.</title>
        <authorList>
            <person name="Schulz F."/>
            <person name="Roux S."/>
            <person name="Paez-Espino D."/>
            <person name="Jungbluth S."/>
            <person name="Walsh D.A."/>
            <person name="Denef V.J."/>
            <person name="McMahon K.D."/>
            <person name="Konstantinidis K.T."/>
            <person name="Eloe-Fadrosh E.A."/>
            <person name="Kyrpides N.C."/>
            <person name="Woyke T."/>
        </authorList>
    </citation>
    <scope>NUCLEOTIDE SEQUENCE</scope>
    <source>
        <strain evidence="2">GVMAG-M-3300023184-184</strain>
    </source>
</reference>
<name>A0A6C0I0X5_9ZZZZ</name>
<evidence type="ECO:0000313" key="2">
    <source>
        <dbReference type="EMBL" id="QHT86055.1"/>
    </source>
</evidence>
<accession>A0A6C0I0X5</accession>